<dbReference type="OrthoDB" id="6132459at2759"/>
<dbReference type="KEGG" id="pbi:103063246"/>
<protein>
    <submittedName>
        <fullName evidence="2">Interleukin-1 receptor type 1-like</fullName>
    </submittedName>
</protein>
<organism evidence="1 2">
    <name type="scientific">Python bivittatus</name>
    <name type="common">Burmese python</name>
    <name type="synonym">Python molurus bivittatus</name>
    <dbReference type="NCBI Taxonomy" id="176946"/>
    <lineage>
        <taxon>Eukaryota</taxon>
        <taxon>Metazoa</taxon>
        <taxon>Chordata</taxon>
        <taxon>Craniata</taxon>
        <taxon>Vertebrata</taxon>
        <taxon>Euteleostomi</taxon>
        <taxon>Lepidosauria</taxon>
        <taxon>Squamata</taxon>
        <taxon>Bifurcata</taxon>
        <taxon>Unidentata</taxon>
        <taxon>Episquamata</taxon>
        <taxon>Toxicofera</taxon>
        <taxon>Serpentes</taxon>
        <taxon>Henophidia</taxon>
        <taxon>Pythonidae</taxon>
        <taxon>Python</taxon>
    </lineage>
</organism>
<accession>A0A9F5N2D1</accession>
<dbReference type="AlphaFoldDB" id="A0A9F5N2D1"/>
<evidence type="ECO:0000313" key="1">
    <source>
        <dbReference type="Proteomes" id="UP000695026"/>
    </source>
</evidence>
<keyword evidence="1" id="KW-1185">Reference proteome</keyword>
<dbReference type="RefSeq" id="XP_025033410.1">
    <property type="nucleotide sequence ID" value="XM_025177642.1"/>
</dbReference>
<gene>
    <name evidence="2" type="primary">LOC103063246</name>
</gene>
<proteinExistence type="predicted"/>
<dbReference type="GeneID" id="103063246"/>
<sequence length="75" mass="8754">MGKEYNISRTINLTTFEPLKKKSLEIIYPKNNSVEVKPGSRFDMVCNVSVDPLDRASLVWEFNDENLKNIDKEYK</sequence>
<reference evidence="2" key="1">
    <citation type="submission" date="2025-08" db="UniProtKB">
        <authorList>
            <consortium name="RefSeq"/>
        </authorList>
    </citation>
    <scope>IDENTIFICATION</scope>
    <source>
        <tissue evidence="2">Liver</tissue>
    </source>
</reference>
<dbReference type="InterPro" id="IPR013783">
    <property type="entry name" value="Ig-like_fold"/>
</dbReference>
<name>A0A9F5N2D1_PYTBI</name>
<dbReference type="Gene3D" id="2.60.40.10">
    <property type="entry name" value="Immunoglobulins"/>
    <property type="match status" value="1"/>
</dbReference>
<dbReference type="Proteomes" id="UP000695026">
    <property type="component" value="Unplaced"/>
</dbReference>
<evidence type="ECO:0000313" key="2">
    <source>
        <dbReference type="RefSeq" id="XP_025033410.1"/>
    </source>
</evidence>